<evidence type="ECO:0000313" key="1">
    <source>
        <dbReference type="EMBL" id="CBZ40780.1"/>
    </source>
</evidence>
<protein>
    <submittedName>
        <fullName evidence="1">Uncharacterized protein</fullName>
    </submittedName>
</protein>
<proteinExistence type="predicted"/>
<dbReference type="HOGENOM" id="CLU_1576786_0_0_14"/>
<dbReference type="AlphaFoldDB" id="F0V299"/>
<reference evidence="1 2" key="1">
    <citation type="journal article" date="2011" name="J. Bacteriol.">
        <title>Complete genome sequence of the hemotrophic Mycoplasma suis strain KI3806.</title>
        <authorList>
            <person name="Oehlerking J."/>
            <person name="Kube M."/>
            <person name="Felder K.M."/>
            <person name="Matter D."/>
            <person name="Wittenbrink M.M."/>
            <person name="Schwarzenbach S."/>
            <person name="Kramer M.M."/>
            <person name="Hoelzle K."/>
            <person name="Hoelzle L.E."/>
        </authorList>
    </citation>
    <scope>NUCLEOTIDE SEQUENCE [LARGE SCALE GENOMIC DNA]</scope>
    <source>
        <strain evidence="2">KI_3806</strain>
    </source>
</reference>
<dbReference type="RefSeq" id="WP_013609381.1">
    <property type="nucleotide sequence ID" value="NC_015153.1"/>
</dbReference>
<dbReference type="Proteomes" id="UP000008645">
    <property type="component" value="Chromosome"/>
</dbReference>
<dbReference type="KEGG" id="msk:MSUIS_06870"/>
<gene>
    <name evidence="1" type="ORF">MSUIS_06870</name>
</gene>
<organism evidence="1 2">
    <name type="scientific">Mycoplasma suis (strain KI_3806)</name>
    <dbReference type="NCBI Taxonomy" id="708248"/>
    <lineage>
        <taxon>Bacteria</taxon>
        <taxon>Bacillati</taxon>
        <taxon>Mycoplasmatota</taxon>
        <taxon>Mollicutes</taxon>
        <taxon>Mycoplasmataceae</taxon>
        <taxon>Mycoplasma</taxon>
    </lineage>
</organism>
<evidence type="ECO:0000313" key="2">
    <source>
        <dbReference type="Proteomes" id="UP000008645"/>
    </source>
</evidence>
<sequence>MGFLKSFVDLGKSLWKLKDKNWKWKEMMPDQQNQQNELQQSYTQQQKVDWRDLFNGLWVLCHFQYRDVFEVEFGSVFSLIWWTIIDAGKWDWWDWEKIQESLRNIESRLEESLKSTLKFLVSLKILGEKKRGELKTKNQDQKSPKIKLTRNNMKWANYVWLDNQQPPRQ</sequence>
<dbReference type="OrthoDB" id="403793at2"/>
<dbReference type="EMBL" id="FQ790233">
    <property type="protein sequence ID" value="CBZ40780.1"/>
    <property type="molecule type" value="Genomic_DNA"/>
</dbReference>
<accession>F0V299</accession>
<name>F0V299_MYCS3</name>